<comment type="caution">
    <text evidence="1">The sequence shown here is derived from an EMBL/GenBank/DDBJ whole genome shotgun (WGS) entry which is preliminary data.</text>
</comment>
<evidence type="ECO:0000313" key="1">
    <source>
        <dbReference type="EMBL" id="MBH5389141.1"/>
    </source>
</evidence>
<evidence type="ECO:0000313" key="2">
    <source>
        <dbReference type="Proteomes" id="UP001194539"/>
    </source>
</evidence>
<gene>
    <name evidence="1" type="ORF">H1B27_23040</name>
</gene>
<proteinExistence type="predicted"/>
<accession>A0ABS0P766</accession>
<sequence>MSRERARPWRNPTPLEGFTPEWLGQFDTFEDWVNHASRALTELTLEGGIGNTVAAICVDTKGRRCSCGHEFMRARDDGSFPIRYFITGTVALSSDQ</sequence>
<keyword evidence="2" id="KW-1185">Reference proteome</keyword>
<reference evidence="1 2" key="1">
    <citation type="submission" date="2020-07" db="EMBL/GenBank/DDBJ databases">
        <title>Bradyrhizobium diversity isolated from nodules of indigenous legumes of Western Australia.</title>
        <authorList>
            <person name="Klepa M.S."/>
        </authorList>
    </citation>
    <scope>NUCLEOTIDE SEQUENCE [LARGE SCALE GENOMIC DNA]</scope>
    <source>
        <strain evidence="1 2">CNPSo 4019</strain>
    </source>
</reference>
<name>A0ABS0P766_9BRAD</name>
<dbReference type="EMBL" id="JACEGD010000021">
    <property type="protein sequence ID" value="MBH5389141.1"/>
    <property type="molecule type" value="Genomic_DNA"/>
</dbReference>
<organism evidence="1 2">
    <name type="scientific">Bradyrhizobium diversitatis</name>
    <dbReference type="NCBI Taxonomy" id="2755406"/>
    <lineage>
        <taxon>Bacteria</taxon>
        <taxon>Pseudomonadati</taxon>
        <taxon>Pseudomonadota</taxon>
        <taxon>Alphaproteobacteria</taxon>
        <taxon>Hyphomicrobiales</taxon>
        <taxon>Nitrobacteraceae</taxon>
        <taxon>Bradyrhizobium</taxon>
    </lineage>
</organism>
<dbReference type="Proteomes" id="UP001194539">
    <property type="component" value="Unassembled WGS sequence"/>
</dbReference>
<protein>
    <submittedName>
        <fullName evidence="1">Uncharacterized protein</fullName>
    </submittedName>
</protein>
<dbReference type="RefSeq" id="WP_197967625.1">
    <property type="nucleotide sequence ID" value="NZ_JACEGD010000021.1"/>
</dbReference>